<dbReference type="PANTHER" id="PTHR42941:SF1">
    <property type="entry name" value="SLL1037 PROTEIN"/>
    <property type="match status" value="1"/>
</dbReference>
<evidence type="ECO:0000313" key="1">
    <source>
        <dbReference type="EMBL" id="MEV0366726.1"/>
    </source>
</evidence>
<name>A0ABV3FG90_9NOCA</name>
<gene>
    <name evidence="1" type="ORF">AB0H72_28930</name>
</gene>
<reference evidence="1 2" key="1">
    <citation type="submission" date="2024-06" db="EMBL/GenBank/DDBJ databases">
        <title>The Natural Products Discovery Center: Release of the First 8490 Sequenced Strains for Exploring Actinobacteria Biosynthetic Diversity.</title>
        <authorList>
            <person name="Kalkreuter E."/>
            <person name="Kautsar S.A."/>
            <person name="Yang D."/>
            <person name="Bader C.D."/>
            <person name="Teijaro C.N."/>
            <person name="Fluegel L."/>
            <person name="Davis C.M."/>
            <person name="Simpson J.R."/>
            <person name="Lauterbach L."/>
            <person name="Steele A.D."/>
            <person name="Gui C."/>
            <person name="Meng S."/>
            <person name="Li G."/>
            <person name="Viehrig K."/>
            <person name="Ye F."/>
            <person name="Su P."/>
            <person name="Kiefer A.F."/>
            <person name="Nichols A."/>
            <person name="Cepeda A.J."/>
            <person name="Yan W."/>
            <person name="Fan B."/>
            <person name="Jiang Y."/>
            <person name="Adhikari A."/>
            <person name="Zheng C.-J."/>
            <person name="Schuster L."/>
            <person name="Cowan T.M."/>
            <person name="Smanski M.J."/>
            <person name="Chevrette M.G."/>
            <person name="De Carvalho L.P.S."/>
            <person name="Shen B."/>
        </authorList>
    </citation>
    <scope>NUCLEOTIDE SEQUENCE [LARGE SCALE GENOMIC DNA]</scope>
    <source>
        <strain evidence="1 2">NPDC050671</strain>
    </source>
</reference>
<sequence length="285" mass="30057">MAAACGDNAPHRIRLGSGLAGGLFHEFGNTLAAAAERSPTVRITPVPTAGSVKNLELLESGAVDAALTLADTAVATNSRGLAVGRLYESYIHLAVHVDSPVQHIGDLRGTRVDVGVAGSGAANTAERLFRTAGLEPGTDITVYHHELPKAAAALRSRTVDAIVWSAGVPTPGVAVPAIRLLDLGDWVQPMREKFDYPYDRVPVPANTYPGIAGFETVGVPVLILVAPDIADRIVVALAELLLHDSGALVPERARGFQFFDRRWLVNTGSIALHPAAASYYRSQHG</sequence>
<proteinExistence type="predicted"/>
<dbReference type="Pfam" id="PF16868">
    <property type="entry name" value="NMT1_3"/>
    <property type="match status" value="1"/>
</dbReference>
<dbReference type="SUPFAM" id="SSF53850">
    <property type="entry name" value="Periplasmic binding protein-like II"/>
    <property type="match status" value="1"/>
</dbReference>
<protein>
    <submittedName>
        <fullName evidence="1">TAXI family TRAP transporter solute-binding subunit</fullName>
    </submittedName>
</protein>
<dbReference type="NCBIfam" id="TIGR02122">
    <property type="entry name" value="TRAP_TAXI"/>
    <property type="match status" value="1"/>
</dbReference>
<dbReference type="InterPro" id="IPR011852">
    <property type="entry name" value="TRAP_TAXI"/>
</dbReference>
<dbReference type="EMBL" id="JBFAIH010000021">
    <property type="protein sequence ID" value="MEV0366726.1"/>
    <property type="molecule type" value="Genomic_DNA"/>
</dbReference>
<dbReference type="Proteomes" id="UP001551658">
    <property type="component" value="Unassembled WGS sequence"/>
</dbReference>
<evidence type="ECO:0000313" key="2">
    <source>
        <dbReference type="Proteomes" id="UP001551658"/>
    </source>
</evidence>
<comment type="caution">
    <text evidence="1">The sequence shown here is derived from an EMBL/GenBank/DDBJ whole genome shotgun (WGS) entry which is preliminary data.</text>
</comment>
<dbReference type="Gene3D" id="3.40.190.10">
    <property type="entry name" value="Periplasmic binding protein-like II"/>
    <property type="match status" value="2"/>
</dbReference>
<dbReference type="PANTHER" id="PTHR42941">
    <property type="entry name" value="SLL1037 PROTEIN"/>
    <property type="match status" value="1"/>
</dbReference>
<accession>A0ABV3FG90</accession>
<organism evidence="1 2">
    <name type="scientific">Nocardia fusca</name>
    <dbReference type="NCBI Taxonomy" id="941183"/>
    <lineage>
        <taxon>Bacteria</taxon>
        <taxon>Bacillati</taxon>
        <taxon>Actinomycetota</taxon>
        <taxon>Actinomycetes</taxon>
        <taxon>Mycobacteriales</taxon>
        <taxon>Nocardiaceae</taxon>
        <taxon>Nocardia</taxon>
    </lineage>
</organism>
<keyword evidence="2" id="KW-1185">Reference proteome</keyword>
<dbReference type="RefSeq" id="WP_357985166.1">
    <property type="nucleotide sequence ID" value="NZ_JBFAIH010000021.1"/>
</dbReference>